<feature type="transmembrane region" description="Helical" evidence="1">
    <location>
        <begin position="39"/>
        <end position="56"/>
    </location>
</feature>
<dbReference type="Pfam" id="PF13185">
    <property type="entry name" value="GAF_2"/>
    <property type="match status" value="1"/>
</dbReference>
<dbReference type="STRING" id="574087.Acear_0870"/>
<dbReference type="SMART" id="SM00267">
    <property type="entry name" value="GGDEF"/>
    <property type="match status" value="1"/>
</dbReference>
<dbReference type="InterPro" id="IPR029016">
    <property type="entry name" value="GAF-like_dom_sf"/>
</dbReference>
<dbReference type="eggNOG" id="COG2203">
    <property type="taxonomic scope" value="Bacteria"/>
</dbReference>
<sequence length="595" mass="68834">MGENHQYKSNSLIILVITCLVLSFISFKNYLLFHNIVELYSVIIACGIFIIAVNTSHLSSNSYLLFIGVSYGFIAFFDLFHTLSYKGMGVFFIRTANLPTQLWIIARYLEAISLLIAFKFINTDISTKKLYFSYFIFSLVLLSGVFWAEWFPNCYQPDSGLTIFKIYSEYVIIAILILNIMLLIKKRDKFHSQFYKYMMYSIGFTILSELLFTMYSDVQGLFNILGHIVKLISFYYIYKSVIQINLLDPYNALFRNINKKNKKMKQLNNTLLVITKVKGLIATEEDIETFFDKSLDVLLEKRDYAMAWIGKAIEEDKKVIPMAQAGMTKGYLDNITITWDDKESSMGPTGRAIKERKHIIEKNNVNFASCQEEASRKNYVTSIALPIIHDDQVYGALNIYSKSKNTFIKPEIDLLQDLARNIGFAINKLRNKEKIKYLSFHDQLTGLYNRMFFNKELERLNVKRNLPLSIVVTDLNGLKKVNDNYGHKMGDKLLIAFAKLLREYCRQDDIICRWGGDEFALLFPKTPSSKTKEIISRIKEKVNQTTCEGIQLSSAFGYAVKTNTEDDIQQIFKQADNNMYQDKRQQKQSSDINNC</sequence>
<keyword evidence="1" id="KW-0472">Membrane</keyword>
<organism evidence="3 4">
    <name type="scientific">Acetohalobium arabaticum (strain ATCC 49924 / DSM 5501 / Z-7288)</name>
    <dbReference type="NCBI Taxonomy" id="574087"/>
    <lineage>
        <taxon>Bacteria</taxon>
        <taxon>Bacillati</taxon>
        <taxon>Bacillota</taxon>
        <taxon>Clostridia</taxon>
        <taxon>Halanaerobiales</taxon>
        <taxon>Halobacteroidaceae</taxon>
        <taxon>Acetohalobium</taxon>
    </lineage>
</organism>
<dbReference type="KEGG" id="aar:Acear_0870"/>
<feature type="transmembrane region" description="Helical" evidence="1">
    <location>
        <begin position="197"/>
        <end position="215"/>
    </location>
</feature>
<feature type="transmembrane region" description="Helical" evidence="1">
    <location>
        <begin position="63"/>
        <end position="80"/>
    </location>
</feature>
<dbReference type="SUPFAM" id="SSF55781">
    <property type="entry name" value="GAF domain-like"/>
    <property type="match status" value="1"/>
</dbReference>
<dbReference type="Proteomes" id="UP000001661">
    <property type="component" value="Chromosome"/>
</dbReference>
<dbReference type="SUPFAM" id="SSF55073">
    <property type="entry name" value="Nucleotide cyclase"/>
    <property type="match status" value="1"/>
</dbReference>
<proteinExistence type="predicted"/>
<dbReference type="InterPro" id="IPR003018">
    <property type="entry name" value="GAF"/>
</dbReference>
<dbReference type="HOGENOM" id="CLU_376810_0_0_9"/>
<dbReference type="eggNOG" id="COG2199">
    <property type="taxonomic scope" value="Bacteria"/>
</dbReference>
<dbReference type="PROSITE" id="PS50887">
    <property type="entry name" value="GGDEF"/>
    <property type="match status" value="1"/>
</dbReference>
<feature type="domain" description="GGDEF" evidence="2">
    <location>
        <begin position="466"/>
        <end position="595"/>
    </location>
</feature>
<evidence type="ECO:0000259" key="2">
    <source>
        <dbReference type="PROSITE" id="PS50887"/>
    </source>
</evidence>
<dbReference type="PANTHER" id="PTHR45138:SF6">
    <property type="entry name" value="DIGUANYLATE CYCLASE DGCN"/>
    <property type="match status" value="1"/>
</dbReference>
<dbReference type="Gene3D" id="3.30.70.270">
    <property type="match status" value="1"/>
</dbReference>
<dbReference type="CDD" id="cd01949">
    <property type="entry name" value="GGDEF"/>
    <property type="match status" value="1"/>
</dbReference>
<name>D9QPG3_ACEAZ</name>
<dbReference type="Pfam" id="PF17159">
    <property type="entry name" value="MASE3"/>
    <property type="match status" value="1"/>
</dbReference>
<dbReference type="InterPro" id="IPR029787">
    <property type="entry name" value="Nucleotide_cyclase"/>
</dbReference>
<reference evidence="3 4" key="1">
    <citation type="journal article" date="2010" name="Stand. Genomic Sci.">
        <title>Complete genome sequence of Acetohalobium arabaticum type strain (Z-7288).</title>
        <authorList>
            <person name="Sikorski J."/>
            <person name="Lapidus A."/>
            <person name="Chertkov O."/>
            <person name="Lucas S."/>
            <person name="Copeland A."/>
            <person name="Glavina Del Rio T."/>
            <person name="Nolan M."/>
            <person name="Tice H."/>
            <person name="Cheng J.F."/>
            <person name="Han C."/>
            <person name="Brambilla E."/>
            <person name="Pitluck S."/>
            <person name="Liolios K."/>
            <person name="Ivanova N."/>
            <person name="Mavromatis K."/>
            <person name="Mikhailova N."/>
            <person name="Pati A."/>
            <person name="Bruce D."/>
            <person name="Detter C."/>
            <person name="Tapia R."/>
            <person name="Goodwin L."/>
            <person name="Chen A."/>
            <person name="Palaniappan K."/>
            <person name="Land M."/>
            <person name="Hauser L."/>
            <person name="Chang Y.J."/>
            <person name="Jeffries C.D."/>
            <person name="Rohde M."/>
            <person name="Goker M."/>
            <person name="Spring S."/>
            <person name="Woyke T."/>
            <person name="Bristow J."/>
            <person name="Eisen J.A."/>
            <person name="Markowitz V."/>
            <person name="Hugenholtz P."/>
            <person name="Kyrpides N.C."/>
            <person name="Klenk H.P."/>
        </authorList>
    </citation>
    <scope>NUCLEOTIDE SEQUENCE [LARGE SCALE GENOMIC DNA]</scope>
    <source>
        <strain evidence="4">ATCC 49924 / DSM 5501 / Z-7288</strain>
    </source>
</reference>
<dbReference type="InterPro" id="IPR000160">
    <property type="entry name" value="GGDEF_dom"/>
</dbReference>
<dbReference type="Pfam" id="PF00990">
    <property type="entry name" value="GGDEF"/>
    <property type="match status" value="1"/>
</dbReference>
<dbReference type="RefSeq" id="WP_013277850.1">
    <property type="nucleotide sequence ID" value="NC_014378.1"/>
</dbReference>
<feature type="transmembrane region" description="Helical" evidence="1">
    <location>
        <begin position="100"/>
        <end position="118"/>
    </location>
</feature>
<keyword evidence="1" id="KW-0812">Transmembrane</keyword>
<protein>
    <submittedName>
        <fullName evidence="3">Diguanylate cyclase with GAF sensor</fullName>
    </submittedName>
</protein>
<dbReference type="Gene3D" id="3.30.450.40">
    <property type="match status" value="1"/>
</dbReference>
<keyword evidence="1" id="KW-1133">Transmembrane helix</keyword>
<dbReference type="InterPro" id="IPR033425">
    <property type="entry name" value="MASE3"/>
</dbReference>
<evidence type="ECO:0000313" key="4">
    <source>
        <dbReference type="Proteomes" id="UP000001661"/>
    </source>
</evidence>
<dbReference type="AlphaFoldDB" id="D9QPG3"/>
<dbReference type="GO" id="GO:0005886">
    <property type="term" value="C:plasma membrane"/>
    <property type="evidence" value="ECO:0007669"/>
    <property type="project" value="TreeGrafter"/>
</dbReference>
<feature type="transmembrane region" description="Helical" evidence="1">
    <location>
        <begin position="167"/>
        <end position="185"/>
    </location>
</feature>
<dbReference type="InterPro" id="IPR050469">
    <property type="entry name" value="Diguanylate_Cyclase"/>
</dbReference>
<accession>D9QPG3</accession>
<dbReference type="GO" id="GO:0052621">
    <property type="term" value="F:diguanylate cyclase activity"/>
    <property type="evidence" value="ECO:0007669"/>
    <property type="project" value="TreeGrafter"/>
</dbReference>
<dbReference type="GO" id="GO:1902201">
    <property type="term" value="P:negative regulation of bacterial-type flagellum-dependent cell motility"/>
    <property type="evidence" value="ECO:0007669"/>
    <property type="project" value="TreeGrafter"/>
</dbReference>
<feature type="transmembrane region" description="Helical" evidence="1">
    <location>
        <begin position="130"/>
        <end position="147"/>
    </location>
</feature>
<dbReference type="GO" id="GO:0043709">
    <property type="term" value="P:cell adhesion involved in single-species biofilm formation"/>
    <property type="evidence" value="ECO:0007669"/>
    <property type="project" value="TreeGrafter"/>
</dbReference>
<dbReference type="EMBL" id="CP002105">
    <property type="protein sequence ID" value="ADL12404.1"/>
    <property type="molecule type" value="Genomic_DNA"/>
</dbReference>
<gene>
    <name evidence="3" type="ordered locus">Acear_0870</name>
</gene>
<keyword evidence="4" id="KW-1185">Reference proteome</keyword>
<dbReference type="OrthoDB" id="9798833at2"/>
<dbReference type="PANTHER" id="PTHR45138">
    <property type="entry name" value="REGULATORY COMPONENTS OF SENSORY TRANSDUCTION SYSTEM"/>
    <property type="match status" value="1"/>
</dbReference>
<dbReference type="NCBIfam" id="TIGR00254">
    <property type="entry name" value="GGDEF"/>
    <property type="match status" value="1"/>
</dbReference>
<dbReference type="InterPro" id="IPR043128">
    <property type="entry name" value="Rev_trsase/Diguanyl_cyclase"/>
</dbReference>
<evidence type="ECO:0000256" key="1">
    <source>
        <dbReference type="SAM" id="Phobius"/>
    </source>
</evidence>
<evidence type="ECO:0000313" key="3">
    <source>
        <dbReference type="EMBL" id="ADL12404.1"/>
    </source>
</evidence>
<feature type="transmembrane region" description="Helical" evidence="1">
    <location>
        <begin position="12"/>
        <end position="33"/>
    </location>
</feature>